<sequence length="201" mass="22200">MTSLSIVSTISYASSSHIGATHTAGVFSSPASFSHLVNVKLACDNYLLWKAQLLPFLGGQQLLGFVDGSRWAPAMMAMKTTDVGATQITNPEYIVWLQQDQMVLSTLLSSLSPEVLSQVLFLGSAAEVWMALERMFTPQSRARMIQIWRQLTTIQKKYLSIVDYFNKVKGLADALAAARRPLSKKESPSTCYVDLMQTTIN</sequence>
<dbReference type="Pfam" id="PF14244">
    <property type="entry name" value="Retrotran_gag_3"/>
    <property type="match status" value="1"/>
</dbReference>
<dbReference type="PANTHER" id="PTHR47481:SF10">
    <property type="entry name" value="COPIA-LIKE POLYPROTEIN_RETROTRANSPOSON"/>
    <property type="match status" value="1"/>
</dbReference>
<dbReference type="InterPro" id="IPR029472">
    <property type="entry name" value="Copia-like_N"/>
</dbReference>
<evidence type="ECO:0000259" key="1">
    <source>
        <dbReference type="Pfam" id="PF14244"/>
    </source>
</evidence>
<protein>
    <submittedName>
        <fullName evidence="2">PH01B019A14.5 protein</fullName>
    </submittedName>
</protein>
<dbReference type="Pfam" id="PF14223">
    <property type="entry name" value="Retrotran_gag_2"/>
    <property type="match status" value="1"/>
</dbReference>
<gene>
    <name evidence="2" type="primary">PH01B019A14.5</name>
</gene>
<accession>L0P1M5</accession>
<dbReference type="EMBL" id="FO203439">
    <property type="protein sequence ID" value="CCI55336.1"/>
    <property type="molecule type" value="Genomic_DNA"/>
</dbReference>
<proteinExistence type="predicted"/>
<feature type="domain" description="Retrotransposon Copia-like N-terminal" evidence="1">
    <location>
        <begin position="35"/>
        <end position="73"/>
    </location>
</feature>
<evidence type="ECO:0000313" key="2">
    <source>
        <dbReference type="EMBL" id="CCI55336.1"/>
    </source>
</evidence>
<organism evidence="2">
    <name type="scientific">Phyllostachys edulis</name>
    <name type="common">Tortoise shell bamboo</name>
    <name type="synonym">Bambusa edulis</name>
    <dbReference type="NCBI Taxonomy" id="38705"/>
    <lineage>
        <taxon>Eukaryota</taxon>
        <taxon>Viridiplantae</taxon>
        <taxon>Streptophyta</taxon>
        <taxon>Embryophyta</taxon>
        <taxon>Tracheophyta</taxon>
        <taxon>Spermatophyta</taxon>
        <taxon>Magnoliopsida</taxon>
        <taxon>Liliopsida</taxon>
        <taxon>Poales</taxon>
        <taxon>Poaceae</taxon>
        <taxon>BOP clade</taxon>
        <taxon>Bambusoideae</taxon>
        <taxon>Arundinarodae</taxon>
        <taxon>Arundinarieae</taxon>
        <taxon>Arundinariinae</taxon>
        <taxon>Phyllostachys</taxon>
    </lineage>
</organism>
<dbReference type="PANTHER" id="PTHR47481">
    <property type="match status" value="1"/>
</dbReference>
<reference evidence="2" key="1">
    <citation type="submission" date="2012-05" db="EMBL/GenBank/DDBJ databases">
        <authorList>
            <person name="Han B."/>
            <person name="Lu Y."/>
            <person name="Feng Q."/>
            <person name="Zhao Q."/>
            <person name="Lu T.T."/>
            <person name="Li Y."/>
            <person name="Liu K.Y."/>
            <person name="Huang X.H."/>
            <person name="Fan D.L."/>
            <person name="Weng Q.J."/>
            <person name="Zhang L."/>
            <person name="Lu Y.Q."/>
            <person name="Guo Y.L."/>
            <person name="Li W.J."/>
            <person name="Zhou C.C."/>
            <person name="Lu H.Y."/>
            <person name="Huang T."/>
            <person name="Zhu C.R."/>
            <person name="Zhao Y."/>
            <person name="Hu T."/>
            <person name="Yao N."/>
        </authorList>
    </citation>
    <scope>NUCLEOTIDE SEQUENCE</scope>
</reference>
<dbReference type="AlphaFoldDB" id="L0P1M5"/>
<name>L0P1M5_PHYED</name>